<gene>
    <name evidence="2" type="ORF">METZ01_LOCUS356891</name>
</gene>
<feature type="transmembrane region" description="Helical" evidence="1">
    <location>
        <begin position="49"/>
        <end position="68"/>
    </location>
</feature>
<evidence type="ECO:0000256" key="1">
    <source>
        <dbReference type="SAM" id="Phobius"/>
    </source>
</evidence>
<proteinExistence type="predicted"/>
<reference evidence="2" key="1">
    <citation type="submission" date="2018-05" db="EMBL/GenBank/DDBJ databases">
        <authorList>
            <person name="Lanie J.A."/>
            <person name="Ng W.-L."/>
            <person name="Kazmierczak K.M."/>
            <person name="Andrzejewski T.M."/>
            <person name="Davidsen T.M."/>
            <person name="Wayne K.J."/>
            <person name="Tettelin H."/>
            <person name="Glass J.I."/>
            <person name="Rusch D."/>
            <person name="Podicherti R."/>
            <person name="Tsui H.-C.T."/>
            <person name="Winkler M.E."/>
        </authorList>
    </citation>
    <scope>NUCLEOTIDE SEQUENCE</scope>
</reference>
<protein>
    <submittedName>
        <fullName evidence="2">Uncharacterized protein</fullName>
    </submittedName>
</protein>
<evidence type="ECO:0000313" key="2">
    <source>
        <dbReference type="EMBL" id="SVD04037.1"/>
    </source>
</evidence>
<dbReference type="EMBL" id="UINC01125892">
    <property type="protein sequence ID" value="SVD04037.1"/>
    <property type="molecule type" value="Genomic_DNA"/>
</dbReference>
<keyword evidence="1" id="KW-1133">Transmembrane helix</keyword>
<keyword evidence="1" id="KW-0472">Membrane</keyword>
<feature type="transmembrane region" description="Helical" evidence="1">
    <location>
        <begin position="18"/>
        <end position="37"/>
    </location>
</feature>
<accession>A0A382S469</accession>
<organism evidence="2">
    <name type="scientific">marine metagenome</name>
    <dbReference type="NCBI Taxonomy" id="408172"/>
    <lineage>
        <taxon>unclassified sequences</taxon>
        <taxon>metagenomes</taxon>
        <taxon>ecological metagenomes</taxon>
    </lineage>
</organism>
<sequence length="85" mass="9657">MFAYLSFKLARRFGVRPVVVNLILLHLLIGVAMFAYGNMESGDVQQTSVPMIFILMYVVLVVGVVGLGRLASKNFFRKPDEWEEF</sequence>
<keyword evidence="1" id="KW-0812">Transmembrane</keyword>
<name>A0A382S469_9ZZZZ</name>
<dbReference type="AlphaFoldDB" id="A0A382S469"/>